<dbReference type="Proteomes" id="UP000186110">
    <property type="component" value="Chromosome"/>
</dbReference>
<dbReference type="GO" id="GO:0071555">
    <property type="term" value="P:cell wall organization"/>
    <property type="evidence" value="ECO:0007669"/>
    <property type="project" value="UniProtKB-KW"/>
</dbReference>
<dbReference type="InterPro" id="IPR051206">
    <property type="entry name" value="NAMLAA_amidase_2"/>
</dbReference>
<dbReference type="CDD" id="cd06583">
    <property type="entry name" value="PGRP"/>
    <property type="match status" value="1"/>
</dbReference>
<evidence type="ECO:0000313" key="14">
    <source>
        <dbReference type="EMBL" id="APW44069.1"/>
    </source>
</evidence>
<accession>A0A1P8KDI0</accession>
<dbReference type="GO" id="GO:0009254">
    <property type="term" value="P:peptidoglycan turnover"/>
    <property type="evidence" value="ECO:0007669"/>
    <property type="project" value="TreeGrafter"/>
</dbReference>
<comment type="cofactor">
    <cofactor evidence="2">
        <name>Zn(2+)</name>
        <dbReference type="ChEBI" id="CHEBI:29105"/>
    </cofactor>
</comment>
<dbReference type="STRING" id="1484693.RS694_17030"/>
<dbReference type="InterPro" id="IPR002502">
    <property type="entry name" value="Amidase_domain"/>
</dbReference>
<reference evidence="14 15" key="1">
    <citation type="submission" date="2017-01" db="EMBL/GenBank/DDBJ databases">
        <authorList>
            <person name="Mah S.A."/>
            <person name="Swanson W.J."/>
            <person name="Moy G.W."/>
            <person name="Vacquier V.D."/>
        </authorList>
    </citation>
    <scope>NUCLEOTIDE SEQUENCE [LARGE SCALE GENOMIC DNA]</scope>
    <source>
        <strain evidence="14 15">DSM 22694</strain>
    </source>
</reference>
<dbReference type="SMART" id="SM00644">
    <property type="entry name" value="Ami_2"/>
    <property type="match status" value="1"/>
</dbReference>
<proteinExistence type="inferred from homology"/>
<dbReference type="AlphaFoldDB" id="A0A1P8KDI0"/>
<dbReference type="GO" id="GO:0008745">
    <property type="term" value="F:N-acetylmuramoyl-L-alanine amidase activity"/>
    <property type="evidence" value="ECO:0007669"/>
    <property type="project" value="UniProtKB-EC"/>
</dbReference>
<evidence type="ECO:0000256" key="12">
    <source>
        <dbReference type="ARBA" id="ARBA00042615"/>
    </source>
</evidence>
<keyword evidence="15" id="KW-1185">Reference proteome</keyword>
<evidence type="ECO:0000256" key="4">
    <source>
        <dbReference type="ARBA" id="ARBA00007553"/>
    </source>
</evidence>
<dbReference type="RefSeq" id="WP_029709419.1">
    <property type="nucleotide sequence ID" value="NZ_CP019239.1"/>
</dbReference>
<evidence type="ECO:0000256" key="9">
    <source>
        <dbReference type="ARBA" id="ARBA00022833"/>
    </source>
</evidence>
<dbReference type="EC" id="3.5.1.28" evidence="5"/>
<protein>
    <recommendedName>
        <fullName evidence="11">1,6-anhydro-N-acetylmuramyl-L-alanine amidase AmpD</fullName>
        <ecNumber evidence="5">3.5.1.28</ecNumber>
    </recommendedName>
    <alternativeName>
        <fullName evidence="12">N-acetylmuramoyl-L-alanine amidase</fullName>
    </alternativeName>
</protein>
<evidence type="ECO:0000313" key="15">
    <source>
        <dbReference type="Proteomes" id="UP000186110"/>
    </source>
</evidence>
<comment type="catalytic activity">
    <reaction evidence="1">
        <text>Hydrolyzes the link between N-acetylmuramoyl residues and L-amino acid residues in certain cell-wall glycopeptides.</text>
        <dbReference type="EC" id="3.5.1.28"/>
    </reaction>
</comment>
<evidence type="ECO:0000259" key="13">
    <source>
        <dbReference type="SMART" id="SM00644"/>
    </source>
</evidence>
<dbReference type="PANTHER" id="PTHR30417">
    <property type="entry name" value="N-ACETYLMURAMOYL-L-ALANINE AMIDASE AMID"/>
    <property type="match status" value="1"/>
</dbReference>
<organism evidence="14 15">
    <name type="scientific">Rhodoferax saidenbachensis</name>
    <dbReference type="NCBI Taxonomy" id="1484693"/>
    <lineage>
        <taxon>Bacteria</taxon>
        <taxon>Pseudomonadati</taxon>
        <taxon>Pseudomonadota</taxon>
        <taxon>Betaproteobacteria</taxon>
        <taxon>Burkholderiales</taxon>
        <taxon>Comamonadaceae</taxon>
        <taxon>Rhodoferax</taxon>
    </lineage>
</organism>
<sequence length="200" mass="22298">MPELRETNATSWQKGWYRFARHLPSPNFGARPADAQIDLVVLHSISLPPGVYGGTQVQELFTNQLDWSQHPYFKSIEGLQVSAHFYIQRGGEIWQFVSCDDRAWHAGTSHYRGRDNCNDDSIGIELEGLEGDTFTPAQYEALQALCPALVQHYPIAHLAGHEHIAPGRKADPGPGLDWALLQHTLGLAPQCFPDSVKKIC</sequence>
<feature type="domain" description="N-acetylmuramoyl-L-alanine amidase" evidence="13">
    <location>
        <begin position="25"/>
        <end position="173"/>
    </location>
</feature>
<dbReference type="SUPFAM" id="SSF55846">
    <property type="entry name" value="N-acetylmuramoyl-L-alanine amidase-like"/>
    <property type="match status" value="1"/>
</dbReference>
<evidence type="ECO:0000256" key="2">
    <source>
        <dbReference type="ARBA" id="ARBA00001947"/>
    </source>
</evidence>
<dbReference type="Gene3D" id="3.40.80.10">
    <property type="entry name" value="Peptidoglycan recognition protein-like"/>
    <property type="match status" value="1"/>
</dbReference>
<evidence type="ECO:0000256" key="1">
    <source>
        <dbReference type="ARBA" id="ARBA00001561"/>
    </source>
</evidence>
<name>A0A1P8KDI0_9BURK</name>
<dbReference type="NCBIfam" id="NF008758">
    <property type="entry name" value="PRK11789.1"/>
    <property type="match status" value="1"/>
</dbReference>
<evidence type="ECO:0000256" key="5">
    <source>
        <dbReference type="ARBA" id="ARBA00011901"/>
    </source>
</evidence>
<dbReference type="GO" id="GO:0005737">
    <property type="term" value="C:cytoplasm"/>
    <property type="evidence" value="ECO:0007669"/>
    <property type="project" value="UniProtKB-SubCell"/>
</dbReference>
<evidence type="ECO:0000256" key="7">
    <source>
        <dbReference type="ARBA" id="ARBA00022723"/>
    </source>
</evidence>
<keyword evidence="10" id="KW-0961">Cell wall biogenesis/degradation</keyword>
<comment type="subcellular location">
    <subcellularLocation>
        <location evidence="3">Cytoplasm</location>
    </subcellularLocation>
</comment>
<evidence type="ECO:0000256" key="8">
    <source>
        <dbReference type="ARBA" id="ARBA00022801"/>
    </source>
</evidence>
<comment type="similarity">
    <text evidence="4">Belongs to the N-acetylmuramoyl-L-alanine amidase 2 family.</text>
</comment>
<keyword evidence="8" id="KW-0378">Hydrolase</keyword>
<dbReference type="GO" id="GO:0009253">
    <property type="term" value="P:peptidoglycan catabolic process"/>
    <property type="evidence" value="ECO:0007669"/>
    <property type="project" value="InterPro"/>
</dbReference>
<evidence type="ECO:0000256" key="3">
    <source>
        <dbReference type="ARBA" id="ARBA00004496"/>
    </source>
</evidence>
<evidence type="ECO:0000256" key="6">
    <source>
        <dbReference type="ARBA" id="ARBA00022490"/>
    </source>
</evidence>
<keyword evidence="6" id="KW-0963">Cytoplasm</keyword>
<dbReference type="EMBL" id="CP019239">
    <property type="protein sequence ID" value="APW44069.1"/>
    <property type="molecule type" value="Genomic_DNA"/>
</dbReference>
<gene>
    <name evidence="14" type="ORF">RS694_17030</name>
</gene>
<evidence type="ECO:0000256" key="11">
    <source>
        <dbReference type="ARBA" id="ARBA00039257"/>
    </source>
</evidence>
<dbReference type="Pfam" id="PF01510">
    <property type="entry name" value="Amidase_2"/>
    <property type="match status" value="1"/>
</dbReference>
<dbReference type="GO" id="GO:0046872">
    <property type="term" value="F:metal ion binding"/>
    <property type="evidence" value="ECO:0007669"/>
    <property type="project" value="UniProtKB-KW"/>
</dbReference>
<keyword evidence="9" id="KW-0862">Zinc</keyword>
<evidence type="ECO:0000256" key="10">
    <source>
        <dbReference type="ARBA" id="ARBA00023316"/>
    </source>
</evidence>
<keyword evidence="7" id="KW-0479">Metal-binding</keyword>
<dbReference type="eggNOG" id="COG3023">
    <property type="taxonomic scope" value="Bacteria"/>
</dbReference>
<dbReference type="KEGG" id="rsb:RS694_17030"/>
<dbReference type="PANTHER" id="PTHR30417:SF4">
    <property type="entry name" value="1,6-ANHYDRO-N-ACETYLMURAMYL-L-ALANINE AMIDASE AMPD"/>
    <property type="match status" value="1"/>
</dbReference>
<dbReference type="InterPro" id="IPR036505">
    <property type="entry name" value="Amidase/PGRP_sf"/>
</dbReference>